<dbReference type="Proteomes" id="UP000295083">
    <property type="component" value="Unassembled WGS sequence"/>
</dbReference>
<name>A0A4R8Q7Q7_9PEZI</name>
<accession>A0A4R8Q7Q7</accession>
<organism evidence="7 8">
    <name type="scientific">Colletotrichum spinosum</name>
    <dbReference type="NCBI Taxonomy" id="1347390"/>
    <lineage>
        <taxon>Eukaryota</taxon>
        <taxon>Fungi</taxon>
        <taxon>Dikarya</taxon>
        <taxon>Ascomycota</taxon>
        <taxon>Pezizomycotina</taxon>
        <taxon>Sordariomycetes</taxon>
        <taxon>Hypocreomycetidae</taxon>
        <taxon>Glomerellales</taxon>
        <taxon>Glomerellaceae</taxon>
        <taxon>Colletotrichum</taxon>
        <taxon>Colletotrichum orbiculare species complex</taxon>
    </lineage>
</organism>
<sequence>MALSLVPIAHIVAAVFCIIELGLTGYVASAYNGNSTWGWWSRSPDIVNFLIFNSVWSLLVLAYVGLTPLYLTRFFHKLVSLGLLVITTIFWFAGAIAYAVFVGHPRCGADTFCGSAQAGVAFAFFIWAIFMFLTVLDTLEAMRSRGHGNNVKANHAYPGA</sequence>
<protein>
    <recommendedName>
        <fullName evidence="6">MARVEL domain-containing protein</fullName>
    </recommendedName>
</protein>
<evidence type="ECO:0000256" key="5">
    <source>
        <dbReference type="SAM" id="Phobius"/>
    </source>
</evidence>
<proteinExistence type="predicted"/>
<keyword evidence="3 5" id="KW-1133">Transmembrane helix</keyword>
<evidence type="ECO:0000313" key="7">
    <source>
        <dbReference type="EMBL" id="TDZ34552.1"/>
    </source>
</evidence>
<gene>
    <name evidence="7" type="ORF">C8035_v010824</name>
</gene>
<dbReference type="EMBL" id="QAPG01000052">
    <property type="protein sequence ID" value="TDZ34552.1"/>
    <property type="molecule type" value="Genomic_DNA"/>
</dbReference>
<feature type="transmembrane region" description="Helical" evidence="5">
    <location>
        <begin position="7"/>
        <end position="26"/>
    </location>
</feature>
<dbReference type="AlphaFoldDB" id="A0A4R8Q7Q7"/>
<dbReference type="PANTHER" id="PTHR37451:SF1">
    <property type="entry name" value="MARVEL DOMAIN-CONTAINING PROTEIN"/>
    <property type="match status" value="1"/>
</dbReference>
<feature type="domain" description="MARVEL" evidence="6">
    <location>
        <begin position="10"/>
        <end position="136"/>
    </location>
</feature>
<keyword evidence="2 5" id="KW-0812">Transmembrane</keyword>
<keyword evidence="4 5" id="KW-0472">Membrane</keyword>
<evidence type="ECO:0000256" key="4">
    <source>
        <dbReference type="ARBA" id="ARBA00023136"/>
    </source>
</evidence>
<dbReference type="GO" id="GO:0016020">
    <property type="term" value="C:membrane"/>
    <property type="evidence" value="ECO:0007669"/>
    <property type="project" value="UniProtKB-SubCell"/>
</dbReference>
<dbReference type="InterPro" id="IPR008253">
    <property type="entry name" value="Marvel"/>
</dbReference>
<feature type="transmembrane region" description="Helical" evidence="5">
    <location>
        <begin position="78"/>
        <end position="101"/>
    </location>
</feature>
<evidence type="ECO:0000259" key="6">
    <source>
        <dbReference type="Pfam" id="PF01284"/>
    </source>
</evidence>
<reference evidence="7 8" key="1">
    <citation type="submission" date="2018-11" db="EMBL/GenBank/DDBJ databases">
        <title>Genome sequence and assembly of Colletotrichum spinosum.</title>
        <authorList>
            <person name="Gan P."/>
            <person name="Shirasu K."/>
        </authorList>
    </citation>
    <scope>NUCLEOTIDE SEQUENCE [LARGE SCALE GENOMIC DNA]</scope>
    <source>
        <strain evidence="7 8">CBS 515.97</strain>
    </source>
</reference>
<keyword evidence="8" id="KW-1185">Reference proteome</keyword>
<evidence type="ECO:0000256" key="2">
    <source>
        <dbReference type="ARBA" id="ARBA00022692"/>
    </source>
</evidence>
<feature type="transmembrane region" description="Helical" evidence="5">
    <location>
        <begin position="116"/>
        <end position="136"/>
    </location>
</feature>
<evidence type="ECO:0000313" key="8">
    <source>
        <dbReference type="Proteomes" id="UP000295083"/>
    </source>
</evidence>
<dbReference type="PANTHER" id="PTHR37451">
    <property type="entry name" value="MARVEL DOMAIN"/>
    <property type="match status" value="1"/>
</dbReference>
<evidence type="ECO:0000256" key="3">
    <source>
        <dbReference type="ARBA" id="ARBA00022989"/>
    </source>
</evidence>
<evidence type="ECO:0000256" key="1">
    <source>
        <dbReference type="ARBA" id="ARBA00004141"/>
    </source>
</evidence>
<comment type="caution">
    <text evidence="7">The sequence shown here is derived from an EMBL/GenBank/DDBJ whole genome shotgun (WGS) entry which is preliminary data.</text>
</comment>
<comment type="subcellular location">
    <subcellularLocation>
        <location evidence="1">Membrane</location>
        <topology evidence="1">Multi-pass membrane protein</topology>
    </subcellularLocation>
</comment>
<feature type="transmembrane region" description="Helical" evidence="5">
    <location>
        <begin position="46"/>
        <end position="66"/>
    </location>
</feature>
<dbReference type="Pfam" id="PF01284">
    <property type="entry name" value="MARVEL"/>
    <property type="match status" value="1"/>
</dbReference>